<feature type="transmembrane region" description="Helical" evidence="8">
    <location>
        <begin position="447"/>
        <end position="463"/>
    </location>
</feature>
<evidence type="ECO:0000313" key="10">
    <source>
        <dbReference type="Proteomes" id="UP000190890"/>
    </source>
</evidence>
<accession>A0A1S8TQ40</accession>
<feature type="transmembrane region" description="Helical" evidence="8">
    <location>
        <begin position="470"/>
        <end position="487"/>
    </location>
</feature>
<evidence type="ECO:0000256" key="8">
    <source>
        <dbReference type="SAM" id="Phobius"/>
    </source>
</evidence>
<dbReference type="AlphaFoldDB" id="A0A1S8TQ40"/>
<feature type="transmembrane region" description="Helical" evidence="8">
    <location>
        <begin position="54"/>
        <end position="73"/>
    </location>
</feature>
<keyword evidence="5 8" id="KW-0812">Transmembrane</keyword>
<dbReference type="OrthoDB" id="2787520at2"/>
<keyword evidence="3" id="KW-0328">Glycosyltransferase</keyword>
<evidence type="ECO:0000256" key="5">
    <source>
        <dbReference type="ARBA" id="ARBA00022692"/>
    </source>
</evidence>
<dbReference type="PANTHER" id="PTHR33908">
    <property type="entry name" value="MANNOSYLTRANSFERASE YKCB-RELATED"/>
    <property type="match status" value="1"/>
</dbReference>
<feature type="transmembrane region" description="Helical" evidence="8">
    <location>
        <begin position="218"/>
        <end position="234"/>
    </location>
</feature>
<evidence type="ECO:0000256" key="6">
    <source>
        <dbReference type="ARBA" id="ARBA00022989"/>
    </source>
</evidence>
<feature type="transmembrane region" description="Helical" evidence="8">
    <location>
        <begin position="160"/>
        <end position="182"/>
    </location>
</feature>
<evidence type="ECO:0000256" key="4">
    <source>
        <dbReference type="ARBA" id="ARBA00022679"/>
    </source>
</evidence>
<gene>
    <name evidence="9" type="ORF">CLPUN_14330</name>
</gene>
<dbReference type="EMBL" id="LZZM01000098">
    <property type="protein sequence ID" value="OOM79754.1"/>
    <property type="molecule type" value="Genomic_DNA"/>
</dbReference>
<comment type="subcellular location">
    <subcellularLocation>
        <location evidence="1">Cell membrane</location>
        <topology evidence="1">Multi-pass membrane protein</topology>
    </subcellularLocation>
</comment>
<dbReference type="PANTHER" id="PTHR33908:SF11">
    <property type="entry name" value="MEMBRANE PROTEIN"/>
    <property type="match status" value="1"/>
</dbReference>
<keyword evidence="4" id="KW-0808">Transferase</keyword>
<organism evidence="9 10">
    <name type="scientific">Clostridium puniceum</name>
    <dbReference type="NCBI Taxonomy" id="29367"/>
    <lineage>
        <taxon>Bacteria</taxon>
        <taxon>Bacillati</taxon>
        <taxon>Bacillota</taxon>
        <taxon>Clostridia</taxon>
        <taxon>Eubacteriales</taxon>
        <taxon>Clostridiaceae</taxon>
        <taxon>Clostridium</taxon>
    </lineage>
</organism>
<dbReference type="STRING" id="29367.CLPUN_14330"/>
<name>A0A1S8TQ40_9CLOT</name>
<feature type="transmembrane region" description="Helical" evidence="8">
    <location>
        <begin position="27"/>
        <end position="48"/>
    </location>
</feature>
<reference evidence="9 10" key="1">
    <citation type="submission" date="2016-05" db="EMBL/GenBank/DDBJ databases">
        <title>Microbial solvent formation.</title>
        <authorList>
            <person name="Poehlein A."/>
            <person name="Montoya Solano J.D."/>
            <person name="Flitsch S."/>
            <person name="Krabben P."/>
            <person name="Duerre P."/>
            <person name="Daniel R."/>
        </authorList>
    </citation>
    <scope>NUCLEOTIDE SEQUENCE [LARGE SCALE GENOMIC DNA]</scope>
    <source>
        <strain evidence="9 10">DSM 2619</strain>
    </source>
</reference>
<dbReference type="InterPro" id="IPR050297">
    <property type="entry name" value="LipidA_mod_glycosyltrf_83"/>
</dbReference>
<dbReference type="RefSeq" id="WP_077846623.1">
    <property type="nucleotide sequence ID" value="NZ_LZZM01000098.1"/>
</dbReference>
<dbReference type="GO" id="GO:0009103">
    <property type="term" value="P:lipopolysaccharide biosynthetic process"/>
    <property type="evidence" value="ECO:0007669"/>
    <property type="project" value="UniProtKB-ARBA"/>
</dbReference>
<sequence>MAKNIFNSNVKTNFKDLNLLGIRFTKFVVYSLIILFLILFGTTAHSVYENYTDLNIVNVVLLVLYFALTVGLFYGISKKVYKKNLFFLIVLVGFVLRLTWALNTNSFPISDFRTMYDAANNLLNGDTSAFKGLGYFARFPHMTPYALFLSLIIKVFGDNALFVVKMLNVLLSTSSIILVYLICNSIFKDYRRTLLGAFFMAILPSSILYVPVYCSENIAIPFYLASIYCFILAINNKRNSLYLILSGLLLSVGHLFRMAAYIIVAAYLMYIVIYDNQNLKVKFKNIMFIIIPFTMIFVIFSNVLIVNNITDRKLWDGSEPSITSAVRGSNINSGGSWNPEDAEFTSNLLEDRDALEKASKERILNRYANTPPLELANFFIHKFGSQWSNGDNAGAYWSQAGIPENKIKINIEHKGVLWYQLVYSIILFLIIKGLFNKDEYLCNKIVNLFYIILCGYGIAFLILETQTRYSFIINFIFAILPVTAIASNDKTKF</sequence>
<keyword evidence="7 8" id="KW-0472">Membrane</keyword>
<feature type="transmembrane region" description="Helical" evidence="8">
    <location>
        <begin position="85"/>
        <end position="102"/>
    </location>
</feature>
<evidence type="ECO:0000256" key="7">
    <source>
        <dbReference type="ARBA" id="ARBA00023136"/>
    </source>
</evidence>
<feature type="transmembrane region" description="Helical" evidence="8">
    <location>
        <begin position="416"/>
        <end position="435"/>
    </location>
</feature>
<keyword evidence="2" id="KW-1003">Cell membrane</keyword>
<dbReference type="GO" id="GO:0016763">
    <property type="term" value="F:pentosyltransferase activity"/>
    <property type="evidence" value="ECO:0007669"/>
    <property type="project" value="TreeGrafter"/>
</dbReference>
<feature type="transmembrane region" description="Helical" evidence="8">
    <location>
        <begin position="194"/>
        <end position="212"/>
    </location>
</feature>
<evidence type="ECO:0000256" key="1">
    <source>
        <dbReference type="ARBA" id="ARBA00004651"/>
    </source>
</evidence>
<comment type="caution">
    <text evidence="9">The sequence shown here is derived from an EMBL/GenBank/DDBJ whole genome shotgun (WGS) entry which is preliminary data.</text>
</comment>
<dbReference type="GO" id="GO:0005886">
    <property type="term" value="C:plasma membrane"/>
    <property type="evidence" value="ECO:0007669"/>
    <property type="project" value="UniProtKB-SubCell"/>
</dbReference>
<keyword evidence="6 8" id="KW-1133">Transmembrane helix</keyword>
<dbReference type="Proteomes" id="UP000190890">
    <property type="component" value="Unassembled WGS sequence"/>
</dbReference>
<evidence type="ECO:0000313" key="9">
    <source>
        <dbReference type="EMBL" id="OOM79754.1"/>
    </source>
</evidence>
<feature type="transmembrane region" description="Helical" evidence="8">
    <location>
        <begin position="286"/>
        <end position="306"/>
    </location>
</feature>
<feature type="transmembrane region" description="Helical" evidence="8">
    <location>
        <begin position="241"/>
        <end position="274"/>
    </location>
</feature>
<evidence type="ECO:0000256" key="2">
    <source>
        <dbReference type="ARBA" id="ARBA00022475"/>
    </source>
</evidence>
<keyword evidence="10" id="KW-1185">Reference proteome</keyword>
<protein>
    <submittedName>
        <fullName evidence="9">Uncharacterized protein</fullName>
    </submittedName>
</protein>
<evidence type="ECO:0000256" key="3">
    <source>
        <dbReference type="ARBA" id="ARBA00022676"/>
    </source>
</evidence>
<proteinExistence type="predicted"/>